<keyword evidence="3" id="KW-0413">Isomerase</keyword>
<comment type="caution">
    <text evidence="3">The sequence shown here is derived from an EMBL/GenBank/DDBJ whole genome shotgun (WGS) entry which is preliminary data.</text>
</comment>
<sequence>MRVLITGGAGFIGSHIADAYIASGHQVLALDSLWEHGGGRRANLPEKAEFVQMDIRDAGVAGVFADFKPDIVSHHAAQHSVAISARDPRYDADVNVMGILNVLDAAVKTGVKKVIFASSAATYGNPERIPVVESSPQRPVSPYGITKMVTEHYLRFYRAEKGLDFTALRYGNVYGPRQDPNGEAGVIAIFIGRFLKREGVRIDWDGEQTRDYVYVKDVARANLAALERGSGECFVIGTGARTSVNDIYHALAEISGFQAPITRAERRPGDARDIGYDPALAREALQWAAQTNLRDGMRETYEFFAAL</sequence>
<dbReference type="EC" id="5.1.3.2" evidence="3"/>
<evidence type="ECO:0000256" key="1">
    <source>
        <dbReference type="ARBA" id="ARBA00007637"/>
    </source>
</evidence>
<dbReference type="InterPro" id="IPR001509">
    <property type="entry name" value="Epimerase_deHydtase"/>
</dbReference>
<dbReference type="Pfam" id="PF01370">
    <property type="entry name" value="Epimerase"/>
    <property type="match status" value="1"/>
</dbReference>
<protein>
    <submittedName>
        <fullName evidence="3">Putative UDP-glucose 4-epimerase (Galactowaldenase) (UDP-galactose 4-epimerase)</fullName>
        <ecNumber evidence="3">5.1.3.2</ecNumber>
    </submittedName>
</protein>
<accession>E6PCS7</accession>
<dbReference type="InterPro" id="IPR036291">
    <property type="entry name" value="NAD(P)-bd_dom_sf"/>
</dbReference>
<organism evidence="3">
    <name type="scientific">mine drainage metagenome</name>
    <dbReference type="NCBI Taxonomy" id="410659"/>
    <lineage>
        <taxon>unclassified sequences</taxon>
        <taxon>metagenomes</taxon>
        <taxon>ecological metagenomes</taxon>
    </lineage>
</organism>
<comment type="similarity">
    <text evidence="1">Belongs to the NAD(P)-dependent epimerase/dehydratase family.</text>
</comment>
<dbReference type="Gene3D" id="3.90.25.10">
    <property type="entry name" value="UDP-galactose 4-epimerase, domain 1"/>
    <property type="match status" value="1"/>
</dbReference>
<evidence type="ECO:0000313" key="3">
    <source>
        <dbReference type="EMBL" id="CBH74261.1"/>
    </source>
</evidence>
<reference evidence="3" key="1">
    <citation type="submission" date="2009-10" db="EMBL/GenBank/DDBJ databases">
        <title>Diversity of trophic interactions inside an arsenic-rich microbial ecosystem.</title>
        <authorList>
            <person name="Bertin P.N."/>
            <person name="Heinrich-Salmeron A."/>
            <person name="Pelletier E."/>
            <person name="Goulhen-Chollet F."/>
            <person name="Arsene-Ploetze F."/>
            <person name="Gallien S."/>
            <person name="Calteau A."/>
            <person name="Vallenet D."/>
            <person name="Casiot C."/>
            <person name="Chane-Woon-Ming B."/>
            <person name="Giloteaux L."/>
            <person name="Barakat M."/>
            <person name="Bonnefoy V."/>
            <person name="Bruneel O."/>
            <person name="Chandler M."/>
            <person name="Cleiss J."/>
            <person name="Duran R."/>
            <person name="Elbaz-Poulichet F."/>
            <person name="Fonknechten N."/>
            <person name="Lauga B."/>
            <person name="Mornico D."/>
            <person name="Ortet P."/>
            <person name="Schaeffer C."/>
            <person name="Siguier P."/>
            <person name="Alexander Thil Smith A."/>
            <person name="Van Dorsselaer A."/>
            <person name="Weissenbach J."/>
            <person name="Medigue C."/>
            <person name="Le Paslier D."/>
        </authorList>
    </citation>
    <scope>NUCLEOTIDE SEQUENCE</scope>
</reference>
<evidence type="ECO:0000259" key="2">
    <source>
        <dbReference type="Pfam" id="PF01370"/>
    </source>
</evidence>
<dbReference type="EMBL" id="CABL01000001">
    <property type="protein sequence ID" value="CBH74261.1"/>
    <property type="molecule type" value="Genomic_DNA"/>
</dbReference>
<dbReference type="PANTHER" id="PTHR43000">
    <property type="entry name" value="DTDP-D-GLUCOSE 4,6-DEHYDRATASE-RELATED"/>
    <property type="match status" value="1"/>
</dbReference>
<dbReference type="AlphaFoldDB" id="E6PCS7"/>
<dbReference type="GO" id="GO:0003978">
    <property type="term" value="F:UDP-glucose 4-epimerase activity"/>
    <property type="evidence" value="ECO:0007669"/>
    <property type="project" value="UniProtKB-EC"/>
</dbReference>
<gene>
    <name evidence="3" type="ORF">CARN1_2148</name>
</gene>
<proteinExistence type="inferred from homology"/>
<feature type="domain" description="NAD-dependent epimerase/dehydratase" evidence="2">
    <location>
        <begin position="3"/>
        <end position="237"/>
    </location>
</feature>
<dbReference type="SUPFAM" id="SSF51735">
    <property type="entry name" value="NAD(P)-binding Rossmann-fold domains"/>
    <property type="match status" value="1"/>
</dbReference>
<name>E6PCS7_9ZZZZ</name>
<dbReference type="Gene3D" id="3.40.50.720">
    <property type="entry name" value="NAD(P)-binding Rossmann-like Domain"/>
    <property type="match status" value="1"/>
</dbReference>